<dbReference type="Proteomes" id="UP000789405">
    <property type="component" value="Unassembled WGS sequence"/>
</dbReference>
<reference evidence="1" key="1">
    <citation type="submission" date="2021-06" db="EMBL/GenBank/DDBJ databases">
        <authorList>
            <person name="Kallberg Y."/>
            <person name="Tangrot J."/>
            <person name="Rosling A."/>
        </authorList>
    </citation>
    <scope>NUCLEOTIDE SEQUENCE</scope>
    <source>
        <strain evidence="1">MA453B</strain>
    </source>
</reference>
<gene>
    <name evidence="1" type="ORF">DERYTH_LOCUS11807</name>
</gene>
<dbReference type="AlphaFoldDB" id="A0A9N9HE29"/>
<protein>
    <submittedName>
        <fullName evidence="1">23633_t:CDS:1</fullName>
    </submittedName>
</protein>
<organism evidence="1 2">
    <name type="scientific">Dentiscutata erythropus</name>
    <dbReference type="NCBI Taxonomy" id="1348616"/>
    <lineage>
        <taxon>Eukaryota</taxon>
        <taxon>Fungi</taxon>
        <taxon>Fungi incertae sedis</taxon>
        <taxon>Mucoromycota</taxon>
        <taxon>Glomeromycotina</taxon>
        <taxon>Glomeromycetes</taxon>
        <taxon>Diversisporales</taxon>
        <taxon>Gigasporaceae</taxon>
        <taxon>Dentiscutata</taxon>
    </lineage>
</organism>
<dbReference type="OrthoDB" id="2381553at2759"/>
<keyword evidence="2" id="KW-1185">Reference proteome</keyword>
<proteinExistence type="predicted"/>
<name>A0A9N9HE29_9GLOM</name>
<accession>A0A9N9HE29</accession>
<evidence type="ECO:0000313" key="1">
    <source>
        <dbReference type="EMBL" id="CAG8681039.1"/>
    </source>
</evidence>
<dbReference type="EMBL" id="CAJVPY010007475">
    <property type="protein sequence ID" value="CAG8681039.1"/>
    <property type="molecule type" value="Genomic_DNA"/>
</dbReference>
<comment type="caution">
    <text evidence="1">The sequence shown here is derived from an EMBL/GenBank/DDBJ whole genome shotgun (WGS) entry which is preliminary data.</text>
</comment>
<sequence>MSSPRSLTFLRKFYLSPEVSLSVFRGGFRLSPEVSLFSRGFRLSSLNNLRFSASPFTKLVSSKNYNAAPTVYEVDKDYWCLKTTIDDIRAKYGLGGGNRIKDPNLDQNSDLELESDLTVADIRRIVKIQQLLEKAAQDLSVLVSASPPEIFSNPDSIKDDDVAVKANVKKTIWLAEDDDVSGNAEEAIKSFKENRVAVAGNVEANAYTLEDGKDENPPVGFRQDLSYPTLRDQNSYDVIVILRVIIGLAFWKISPALVHFSIVPLSVFNIKPY</sequence>
<evidence type="ECO:0000313" key="2">
    <source>
        <dbReference type="Proteomes" id="UP000789405"/>
    </source>
</evidence>